<evidence type="ECO:0000313" key="4">
    <source>
        <dbReference type="Proteomes" id="UP000007129"/>
    </source>
</evidence>
<name>K2QIW7_MACPH</name>
<sequence length="2672" mass="265299">MILRGLLAGILASPAAGGILWPRGQQLRPAVTVLNPDCVVEIDIGATVYEQPVVVRTSVPSPTTLTIGAGATITVTAAAAINTVVTLVSITTGTRTRTRTVRKSGFGITSTTTLHSSPGQSIPTTSYSITATLTSTVFGPSIPAASLTASGSLQPVTRNIASLSPEEGTVSASWSFVSTVSIREVSASSGIFGLLSSPTLSPLASNEATTGLISEAAVSSVIRTATYQGGTVPTTITVGLATTSEVLVLEPTTAPVLFSAISTVTYTTVYDGPMISAITILPRSAGDPATVIVQLPNTGYFSKSFSNDVSVSGSFVSISASASGFFGSGASIAYSATALGPFITQSYFGPTATTVVASQSGATYIFSLVPATVASFYGPTATSAYTAGYSGVTIETLTLLPTGTATDATLIIEIPTAPLPSILSASTSVAMTSESLIIGSASGAFISTGSMGLPSITGAPMDIMTLPYIGGSAITTVTLLSGPTSVKVILAPVPGLTTFLGATATDTFTIGYGESTTATLTILPTGTRTEATLLVETPIVTASASLNEKSTITSQSSASVNTSVPGVLTYPYITGTITTTLVLTIGSAQQQIVLVPATDISTFTGPTAGVTYTAGYDGSTATTLTVFPSGTTAEAYLVIATANPSTTFSPSYSITVSAPYISGPTVTTISTTTDSVGVTFILTPATSSFTGPVATRTWTIGYTGDAITTLTLLPTGSATEGTVIVETPFGTASLPTNLGTSTSGPSAAEPSGPEYAISSSSASQSSETRPSTSGLSSFAYVTSGPILTVPYIGGTAIITVTATYTGGSSTLVLTPATSLWSGIVDPLTTFTAGYLGTSTATLFIVPTGTQIFGTAIIETPLFTVPASTPPSLTGAPLAPLSITQPYIGGTDVVKVTLTIDDTLTTMVLFPATASFTGPVQTITALTAGYTGSTYVTVTLVPTGTETAGTVLIETPALPSTAPTSMLSILNGPISVSTPIPLSSSAPVSVLASITLPYIGGTNVLTITPTISGTTTAIVITPTITVFNGPLATTALTVGYPGSTPNIVTIVPAVSGGEGTIVIETPLPASGGLSLAGTPAAATPSAAITAGVPIPYIGGDIKTTITPVINAITTTLVLTPVHPSITADITFPVASNVITIGYPGPMKVTLTLLPTISGGEATYVVETPTAISSVAPSYRPIVSELSSGAGTASSAPALSQLYIGGNSIVTIMPTIGGAPTAIVIIPTAGATWTGPIATTITIGYSGTEASTLTLLPTGSFTAGTVVIEIPTGALSSMLSRSVSGDSSNVEYPAPTPSLTTGSANSVASIQSISSLGLTQPYIGTGTLISIITPTISGSLTTITISPLLTTFTGPLATSVLTIGHFGTATSTLTLLPTGTLTEGTLLIEMPLTTALSIAPAAPTAASSAAAFVLTQPYIGTGTNLAVITLTIAGSLMPLTITPTLAAFTGSFASSILTIGYAGTTTSTLVLLPTGSLSEGTIVIETPTVPQISSWPYPLVSSTTVPGFTQPYIGTSVGTSITTITATIRGSPTSFGITPTSTVFTGPFAVSAITIGIAGTTSALITLLPTRSLTEGTLVVETPTGAITQPYMGGLFVTTIFPTINGVPTAIVISPTTPPFFGPPATTLTIGIPGTTSALLVLLPTGTLTDVTLVVETPTGFAVSPYPSAAGSEASLSISAPFSVTSGLPLPSGGVATLPYIGGTTSTTITPTINGAPTTLVLTPAAGESLFMDFTLPLASHALTVGYPGSTISTLTILPTFSGGEVTLVIETPTAGVTAASQGSITPGPTVGYIGDSTVQTITATVDGTTSVLVITPVSASFIGPVGSSTLTVSIPGTRLNTITLLPTASGLVGTVVVQNPAGGFPGSARASVSLAPGSIISQSVSGPTAYPATASLPEGISLPYVSGTTTLTIPITLSGSTGFITLVPTTTLYIGDVDPFTTFSIGYNGSTTSILTIVPTAPGNVGTIVIETPTALSTFTPALMSSGISRSYISGTATITVPVTISGDTTVMTLIPASEAYSGPIDPLITITIGYSGISTSTLTIIPDASGQMGTYVVETPTAVASGTPAVFTGTGASTTFSSGITTAPTLNPPVATGSARPYIGDSTVATLTALIGSGDAPSVYTITPATISSYGGSVAPLHTMTVYYPGTTTKTLLLLPTGADTVATYLIELPVTGSAPFISTAPTASLSSPAYAPSTIAERQYQGDSTVATITPIVSGTGLPAVFTIRPASATFTGPIDPVTTLTAVYPGLSTKTLTLLPAAGETFGTLLIGIPAATMPNSGSSAASLSIGMATVSGSTALSSEALVTTLPVPATAASRSYLGDSTLAILTASTGFGAPLTTLTIAPTIGLMTYAIDPSTTLTAGYPSLTVKTLTLLPTGGGSLATYLIETPNTSITIALLPTATASGTYIGDITAGVITVSAGIAGAPTALMLEPYTGASFSFNTDLLVTLTAGYSGSTTKALTLLPTVSGGLGTIILETPIGISSEQPTVLSSTLATAFTLNGAGLISASSAISSILEGASETTRGSQVSSASTFLSSSSNPGGVYPGGLPLSTGYSSPGTPIQSATSFTTVTIGYSGMATTIRTAPVGADGVFTVVVETPSTGSRPSGLVTSLTTITLGYTGSIATTHTEPGGSNSVATVVIQTPAISGLPLSSRPAISPITTVTVP</sequence>
<feature type="chain" id="PRO_5003867082" description="UbiD family decarboxylase" evidence="2">
    <location>
        <begin position="18"/>
        <end position="2672"/>
    </location>
</feature>
<comment type="caution">
    <text evidence="3">The sequence shown here is derived from an EMBL/GenBank/DDBJ whole genome shotgun (WGS) entry which is preliminary data.</text>
</comment>
<gene>
    <name evidence="3" type="ORF">MPH_13129</name>
</gene>
<dbReference type="eggNOG" id="ENOG502QPQC">
    <property type="taxonomic scope" value="Eukaryota"/>
</dbReference>
<reference evidence="3 4" key="1">
    <citation type="journal article" date="2012" name="BMC Genomics">
        <title>Tools to kill: Genome of one of the most destructive plant pathogenic fungi Macrophomina phaseolina.</title>
        <authorList>
            <person name="Islam M.S."/>
            <person name="Haque M.S."/>
            <person name="Islam M.M."/>
            <person name="Emdad E.M."/>
            <person name="Halim A."/>
            <person name="Hossen Q.M.M."/>
            <person name="Hossain M.Z."/>
            <person name="Ahmed B."/>
            <person name="Rahim S."/>
            <person name="Rahman M.S."/>
            <person name="Alam M.M."/>
            <person name="Hou S."/>
            <person name="Wan X."/>
            <person name="Saito J.A."/>
            <person name="Alam M."/>
        </authorList>
    </citation>
    <scope>NUCLEOTIDE SEQUENCE [LARGE SCALE GENOMIC DNA]</scope>
    <source>
        <strain evidence="3 4">MS6</strain>
    </source>
</reference>
<evidence type="ECO:0000256" key="2">
    <source>
        <dbReference type="SAM" id="SignalP"/>
    </source>
</evidence>
<dbReference type="InParanoid" id="K2QIW7"/>
<feature type="non-terminal residue" evidence="3">
    <location>
        <position position="2672"/>
    </location>
</feature>
<dbReference type="EMBL" id="AHHD01000566">
    <property type="protein sequence ID" value="EKG09806.1"/>
    <property type="molecule type" value="Genomic_DNA"/>
</dbReference>
<keyword evidence="2" id="KW-0732">Signal</keyword>
<evidence type="ECO:0000256" key="1">
    <source>
        <dbReference type="SAM" id="MobiDB-lite"/>
    </source>
</evidence>
<protein>
    <recommendedName>
        <fullName evidence="5">UbiD family decarboxylase</fullName>
    </recommendedName>
</protein>
<dbReference type="STRING" id="1126212.K2QIW7"/>
<dbReference type="HOGENOM" id="CLU_227486_0_0_1"/>
<feature type="region of interest" description="Disordered" evidence="1">
    <location>
        <begin position="734"/>
        <end position="770"/>
    </location>
</feature>
<accession>K2QIW7</accession>
<feature type="compositionally biased region" description="Polar residues" evidence="1">
    <location>
        <begin position="734"/>
        <end position="745"/>
    </location>
</feature>
<feature type="compositionally biased region" description="Low complexity" evidence="1">
    <location>
        <begin position="751"/>
        <end position="770"/>
    </location>
</feature>
<dbReference type="OrthoDB" id="5151634at2759"/>
<feature type="signal peptide" evidence="2">
    <location>
        <begin position="1"/>
        <end position="17"/>
    </location>
</feature>
<evidence type="ECO:0000313" key="3">
    <source>
        <dbReference type="EMBL" id="EKG09806.1"/>
    </source>
</evidence>
<dbReference type="Proteomes" id="UP000007129">
    <property type="component" value="Unassembled WGS sequence"/>
</dbReference>
<organism evidence="3 4">
    <name type="scientific">Macrophomina phaseolina (strain MS6)</name>
    <name type="common">Charcoal rot fungus</name>
    <dbReference type="NCBI Taxonomy" id="1126212"/>
    <lineage>
        <taxon>Eukaryota</taxon>
        <taxon>Fungi</taxon>
        <taxon>Dikarya</taxon>
        <taxon>Ascomycota</taxon>
        <taxon>Pezizomycotina</taxon>
        <taxon>Dothideomycetes</taxon>
        <taxon>Dothideomycetes incertae sedis</taxon>
        <taxon>Botryosphaeriales</taxon>
        <taxon>Botryosphaeriaceae</taxon>
        <taxon>Macrophomina</taxon>
    </lineage>
</organism>
<proteinExistence type="predicted"/>
<dbReference type="VEuPathDB" id="FungiDB:MPH_13129"/>
<evidence type="ECO:0008006" key="5">
    <source>
        <dbReference type="Google" id="ProtNLM"/>
    </source>
</evidence>